<dbReference type="Gene3D" id="1.10.10.10">
    <property type="entry name" value="Winged helix-like DNA-binding domain superfamily/Winged helix DNA-binding domain"/>
    <property type="match status" value="3"/>
</dbReference>
<reference evidence="9 10" key="1">
    <citation type="journal article" date="2018" name="Int. J. Syst. Evol. Microbiol.">
        <title>Parvibium lacunae gen. nov., sp. nov., a new member of the family Alcaligenaceae isolated from a freshwater pond.</title>
        <authorList>
            <person name="Chen W.M."/>
            <person name="Xie P.B."/>
            <person name="Hsu M.Y."/>
            <person name="Sheu S.Y."/>
        </authorList>
    </citation>
    <scope>NUCLEOTIDE SEQUENCE [LARGE SCALE GENOMIC DNA]</scope>
    <source>
        <strain evidence="9 10">KMB9</strain>
    </source>
</reference>
<keyword evidence="10" id="KW-1185">Reference proteome</keyword>
<dbReference type="NCBIfam" id="NF001055">
    <property type="entry name" value="PRK00117.2-5"/>
    <property type="match status" value="1"/>
</dbReference>
<dbReference type="HAMAP" id="MF_01114">
    <property type="entry name" value="RecX"/>
    <property type="match status" value="1"/>
</dbReference>
<evidence type="ECO:0000256" key="5">
    <source>
        <dbReference type="HAMAP-Rule" id="MF_01114"/>
    </source>
</evidence>
<comment type="subcellular location">
    <subcellularLocation>
        <location evidence="1 5">Cytoplasm</location>
    </subcellularLocation>
</comment>
<dbReference type="AlphaFoldDB" id="A0A368L4N3"/>
<dbReference type="Pfam" id="PF02631">
    <property type="entry name" value="RecX_HTH2"/>
    <property type="match status" value="1"/>
</dbReference>
<dbReference type="InterPro" id="IPR053924">
    <property type="entry name" value="RecX_HTH_2nd"/>
</dbReference>
<dbReference type="InterPro" id="IPR053926">
    <property type="entry name" value="RecX_HTH_1st"/>
</dbReference>
<dbReference type="RefSeq" id="WP_114402618.1">
    <property type="nucleotide sequence ID" value="NZ_QPGB01000002.1"/>
</dbReference>
<feature type="domain" description="RecX first three-helical" evidence="8">
    <location>
        <begin position="7"/>
        <end position="43"/>
    </location>
</feature>
<evidence type="ECO:0000256" key="1">
    <source>
        <dbReference type="ARBA" id="ARBA00004496"/>
    </source>
</evidence>
<evidence type="ECO:0000256" key="3">
    <source>
        <dbReference type="ARBA" id="ARBA00018111"/>
    </source>
</evidence>
<evidence type="ECO:0000259" key="8">
    <source>
        <dbReference type="Pfam" id="PF21982"/>
    </source>
</evidence>
<evidence type="ECO:0000256" key="2">
    <source>
        <dbReference type="ARBA" id="ARBA00009695"/>
    </source>
</evidence>
<dbReference type="GO" id="GO:0006282">
    <property type="term" value="P:regulation of DNA repair"/>
    <property type="evidence" value="ECO:0007669"/>
    <property type="project" value="UniProtKB-UniRule"/>
</dbReference>
<gene>
    <name evidence="5" type="primary">recX</name>
    <name evidence="9" type="ORF">DU000_06935</name>
</gene>
<organism evidence="9 10">
    <name type="scientific">Parvibium lacunae</name>
    <dbReference type="NCBI Taxonomy" id="1888893"/>
    <lineage>
        <taxon>Bacteria</taxon>
        <taxon>Pseudomonadati</taxon>
        <taxon>Pseudomonadota</taxon>
        <taxon>Betaproteobacteria</taxon>
        <taxon>Burkholderiales</taxon>
        <taxon>Alcaligenaceae</taxon>
        <taxon>Parvibium</taxon>
    </lineage>
</organism>
<feature type="domain" description="RecX third three-helical" evidence="7">
    <location>
        <begin position="98"/>
        <end position="141"/>
    </location>
</feature>
<comment type="similarity">
    <text evidence="2 5">Belongs to the RecX family.</text>
</comment>
<sequence>MATLSLKARAVRLLARREYSQAELRQKLGPHAANPAELEQVLAALAAQQWQSDQRYVAQRSHTRAPRYGARRIAFELTQAGIAPALVQAELATLAQSEITRARQVWLKRFGQPPATPQEYQRHSLFLLRRGFTQDTVRRVLRTPAFDAGDES</sequence>
<dbReference type="OrthoDB" id="5295441at2"/>
<dbReference type="GO" id="GO:0005737">
    <property type="term" value="C:cytoplasm"/>
    <property type="evidence" value="ECO:0007669"/>
    <property type="project" value="UniProtKB-SubCell"/>
</dbReference>
<name>A0A368L4N3_9BURK</name>
<comment type="caution">
    <text evidence="9">The sequence shown here is derived from an EMBL/GenBank/DDBJ whole genome shotgun (WGS) entry which is preliminary data.</text>
</comment>
<dbReference type="InterPro" id="IPR053925">
    <property type="entry name" value="RecX_HTH_3rd"/>
</dbReference>
<dbReference type="EMBL" id="QPGB01000002">
    <property type="protein sequence ID" value="RCS58534.1"/>
    <property type="molecule type" value="Genomic_DNA"/>
</dbReference>
<evidence type="ECO:0000259" key="6">
    <source>
        <dbReference type="Pfam" id="PF02631"/>
    </source>
</evidence>
<proteinExistence type="inferred from homology"/>
<keyword evidence="4 5" id="KW-0963">Cytoplasm</keyword>
<protein>
    <recommendedName>
        <fullName evidence="3 5">Regulatory protein RecX</fullName>
    </recommendedName>
</protein>
<dbReference type="PANTHER" id="PTHR33602">
    <property type="entry name" value="REGULATORY PROTEIN RECX FAMILY PROTEIN"/>
    <property type="match status" value="1"/>
</dbReference>
<dbReference type="PANTHER" id="PTHR33602:SF1">
    <property type="entry name" value="REGULATORY PROTEIN RECX FAMILY PROTEIN"/>
    <property type="match status" value="1"/>
</dbReference>
<comment type="function">
    <text evidence="5">Modulates RecA activity.</text>
</comment>
<evidence type="ECO:0000259" key="7">
    <source>
        <dbReference type="Pfam" id="PF21981"/>
    </source>
</evidence>
<feature type="domain" description="RecX second three-helical" evidence="6">
    <location>
        <begin position="52"/>
        <end position="89"/>
    </location>
</feature>
<evidence type="ECO:0000256" key="4">
    <source>
        <dbReference type="ARBA" id="ARBA00022490"/>
    </source>
</evidence>
<dbReference type="InterPro" id="IPR036388">
    <property type="entry name" value="WH-like_DNA-bd_sf"/>
</dbReference>
<dbReference type="Pfam" id="PF21981">
    <property type="entry name" value="RecX_HTH3"/>
    <property type="match status" value="1"/>
</dbReference>
<evidence type="ECO:0000313" key="10">
    <source>
        <dbReference type="Proteomes" id="UP000252357"/>
    </source>
</evidence>
<evidence type="ECO:0000313" key="9">
    <source>
        <dbReference type="EMBL" id="RCS58534.1"/>
    </source>
</evidence>
<dbReference type="Pfam" id="PF21982">
    <property type="entry name" value="RecX_HTH1"/>
    <property type="match status" value="1"/>
</dbReference>
<accession>A0A368L4N3</accession>
<dbReference type="Proteomes" id="UP000252357">
    <property type="component" value="Unassembled WGS sequence"/>
</dbReference>
<dbReference type="InterPro" id="IPR003783">
    <property type="entry name" value="Regulatory_RecX"/>
</dbReference>